<dbReference type="SUPFAM" id="SSF109854">
    <property type="entry name" value="DinB/YfiT-like putative metalloenzymes"/>
    <property type="match status" value="1"/>
</dbReference>
<dbReference type="InterPro" id="IPR017517">
    <property type="entry name" value="Maleyloyr_isom"/>
</dbReference>
<accession>A0A367FHN4</accession>
<proteinExistence type="predicted"/>
<name>A0A367FHN4_9ACTN</name>
<dbReference type="NCBIfam" id="TIGR03083">
    <property type="entry name" value="maleylpyruvate isomerase family mycothiol-dependent enzyme"/>
    <property type="match status" value="1"/>
</dbReference>
<comment type="caution">
    <text evidence="3">The sequence shown here is derived from an EMBL/GenBank/DDBJ whole genome shotgun (WGS) entry which is preliminary data.</text>
</comment>
<dbReference type="Pfam" id="PF11716">
    <property type="entry name" value="MDMPI_N"/>
    <property type="match status" value="1"/>
</dbReference>
<sequence>MEDRVLELHAVAMDEFGLRVAMVGEDRWDAPTPCEGWTVRDLVGHLVTEQLWVPPLLAGRTVEEVGDRFDGDQLGDDPVGRWTQASAEAQRAFAEPGALDRDVHLSYGTVSARRYCMEMSSDLAVHAWDLARALGVDSRIDPALMAEVYDYLAPMKDELSASGMFAPPVPVPDDAGPQDRTLALTGRHP</sequence>
<evidence type="ECO:0000313" key="4">
    <source>
        <dbReference type="Proteomes" id="UP000253094"/>
    </source>
</evidence>
<protein>
    <submittedName>
        <fullName evidence="3">TIGR03086 family protein</fullName>
    </submittedName>
</protein>
<dbReference type="InterPro" id="IPR017520">
    <property type="entry name" value="CHP03086"/>
</dbReference>
<dbReference type="EMBL" id="QOIL01000011">
    <property type="protein sequence ID" value="RCG29419.1"/>
    <property type="molecule type" value="Genomic_DNA"/>
</dbReference>
<dbReference type="Proteomes" id="UP000253094">
    <property type="component" value="Unassembled WGS sequence"/>
</dbReference>
<feature type="region of interest" description="Disordered" evidence="1">
    <location>
        <begin position="164"/>
        <end position="189"/>
    </location>
</feature>
<dbReference type="RefSeq" id="WP_114030456.1">
    <property type="nucleotide sequence ID" value="NZ_QOIL01000011.1"/>
</dbReference>
<dbReference type="OrthoDB" id="5185819at2"/>
<keyword evidence="4" id="KW-1185">Reference proteome</keyword>
<feature type="domain" description="Mycothiol-dependent maleylpyruvate isomerase metal-binding" evidence="2">
    <location>
        <begin position="12"/>
        <end position="131"/>
    </location>
</feature>
<gene>
    <name evidence="3" type="ORF">DQ384_20440</name>
</gene>
<dbReference type="InterPro" id="IPR034660">
    <property type="entry name" value="DinB/YfiT-like"/>
</dbReference>
<organism evidence="3 4">
    <name type="scientific">Sphaerisporangium album</name>
    <dbReference type="NCBI Taxonomy" id="509200"/>
    <lineage>
        <taxon>Bacteria</taxon>
        <taxon>Bacillati</taxon>
        <taxon>Actinomycetota</taxon>
        <taxon>Actinomycetes</taxon>
        <taxon>Streptosporangiales</taxon>
        <taxon>Streptosporangiaceae</taxon>
        <taxon>Sphaerisporangium</taxon>
    </lineage>
</organism>
<dbReference type="AlphaFoldDB" id="A0A367FHN4"/>
<dbReference type="NCBIfam" id="TIGR03086">
    <property type="entry name" value="TIGR03086 family metal-binding protein"/>
    <property type="match status" value="1"/>
</dbReference>
<evidence type="ECO:0000256" key="1">
    <source>
        <dbReference type="SAM" id="MobiDB-lite"/>
    </source>
</evidence>
<reference evidence="3 4" key="1">
    <citation type="submission" date="2018-06" db="EMBL/GenBank/DDBJ databases">
        <title>Sphaerisporangium craniellae sp. nov., isolated from a marine sponge in the South China Sea.</title>
        <authorList>
            <person name="Li L."/>
        </authorList>
    </citation>
    <scope>NUCLEOTIDE SEQUENCE [LARGE SCALE GENOMIC DNA]</scope>
    <source>
        <strain evidence="3 4">CCTCC AA 208026</strain>
    </source>
</reference>
<evidence type="ECO:0000259" key="2">
    <source>
        <dbReference type="Pfam" id="PF11716"/>
    </source>
</evidence>
<dbReference type="Gene3D" id="1.20.120.450">
    <property type="entry name" value="dinb family like domain"/>
    <property type="match status" value="1"/>
</dbReference>
<evidence type="ECO:0000313" key="3">
    <source>
        <dbReference type="EMBL" id="RCG29419.1"/>
    </source>
</evidence>
<dbReference type="GO" id="GO:0046872">
    <property type="term" value="F:metal ion binding"/>
    <property type="evidence" value="ECO:0007669"/>
    <property type="project" value="InterPro"/>
</dbReference>
<dbReference type="InterPro" id="IPR024344">
    <property type="entry name" value="MDMPI_metal-binding"/>
</dbReference>